<dbReference type="Proteomes" id="UP000024635">
    <property type="component" value="Unassembled WGS sequence"/>
</dbReference>
<comment type="function">
    <text evidence="1">tRNA methylase which 2'-O-methylates cytidine(4) in tRNA(Pro) and tRNA(Gly)(GCC), and adenosine(4) in tRNA(His).</text>
</comment>
<dbReference type="GO" id="GO:0030488">
    <property type="term" value="P:tRNA methylation"/>
    <property type="evidence" value="ECO:0007669"/>
    <property type="project" value="InterPro"/>
</dbReference>
<protein>
    <recommendedName>
        <fullName evidence="1">tRNA:m(4)X modification enzyme TRM13</fullName>
        <ecNumber evidence="1">2.1.1.225</ecNumber>
    </recommendedName>
</protein>
<evidence type="ECO:0000259" key="2">
    <source>
        <dbReference type="Pfam" id="PF05206"/>
    </source>
</evidence>
<keyword evidence="1" id="KW-0863">Zinc-finger</keyword>
<comment type="catalytic activity">
    <reaction evidence="1">
        <text>cytidine(4) in tRNA(Gly)(GCC) + S-adenosyl-L-methionine = 2'-O-methylcytidine(4) in tRNA(Gly)(GCC) + S-adenosyl-L-homocysteine + H(+)</text>
        <dbReference type="Rhea" id="RHEA:43192"/>
        <dbReference type="Rhea" id="RHEA-COMP:10399"/>
        <dbReference type="Rhea" id="RHEA-COMP:10400"/>
        <dbReference type="ChEBI" id="CHEBI:15378"/>
        <dbReference type="ChEBI" id="CHEBI:57856"/>
        <dbReference type="ChEBI" id="CHEBI:59789"/>
        <dbReference type="ChEBI" id="CHEBI:74495"/>
        <dbReference type="ChEBI" id="CHEBI:82748"/>
        <dbReference type="EC" id="2.1.1.225"/>
    </reaction>
</comment>
<dbReference type="OrthoDB" id="258806at2759"/>
<dbReference type="InterPro" id="IPR007871">
    <property type="entry name" value="Methyltransferase_TRM13"/>
</dbReference>
<dbReference type="GO" id="GO:0008270">
    <property type="term" value="F:zinc ion binding"/>
    <property type="evidence" value="ECO:0007669"/>
    <property type="project" value="UniProtKB-KW"/>
</dbReference>
<sequence>MSVDKSRGRGAGLSLSAARIQRGMQGRGAEENRAAVTTLVYGLLECNSRVSDEKWIVKDMNALEGETKFTDKIDRRATEEEVTNVLEKLQGCYESICGEISTSQLYAVEVENHLERNPELSESKRKHLIQQSSIIGHLVSVNLLNNDPSVCIFELGAGKAQLAYWMAKRAPRAKFLLIDRSGSRNKYDNKALQRRGGTTLWLSAAPPEAAGNHDLSVFFRLSAQQARCFDAADNQSFPRRCPAPCLRPFGVRCRYSTFRPSESTSFKEDPSLDIKRLRCSIEHVDLSKVEMLKDVSGLCAVCKHFCGSATDAGVRCLANGIAGGLLLEGFVLVPCCHHKSRYREYCGREFLAEWGMDSEGDFAALRLIASWAVSGITLKRNGEEASDGDVLAPVTSGQGSDGGINVNKQISSGSQQQCGDTSLPWSPQWKEEMGRRAKIIFETGRARHLAKLGFTTRVVKYVPESVSPENLLILGVKNSSN</sequence>
<feature type="domain" description="Methyltransferase TRM13" evidence="2">
    <location>
        <begin position="129"/>
        <end position="195"/>
    </location>
</feature>
<keyword evidence="1" id="KW-0489">Methyltransferase</keyword>
<keyword evidence="1" id="KW-0819">tRNA processing</keyword>
<keyword evidence="1" id="KW-0808">Transferase</keyword>
<dbReference type="EMBL" id="JARK01001382">
    <property type="protein sequence ID" value="EYC12650.1"/>
    <property type="molecule type" value="Genomic_DNA"/>
</dbReference>
<dbReference type="STRING" id="53326.A0A016UBX3"/>
<keyword evidence="1" id="KW-0862">Zinc</keyword>
<dbReference type="EC" id="2.1.1.225" evidence="1"/>
<evidence type="ECO:0000313" key="4">
    <source>
        <dbReference type="Proteomes" id="UP000024635"/>
    </source>
</evidence>
<organism evidence="3 4">
    <name type="scientific">Ancylostoma ceylanicum</name>
    <dbReference type="NCBI Taxonomy" id="53326"/>
    <lineage>
        <taxon>Eukaryota</taxon>
        <taxon>Metazoa</taxon>
        <taxon>Ecdysozoa</taxon>
        <taxon>Nematoda</taxon>
        <taxon>Chromadorea</taxon>
        <taxon>Rhabditida</taxon>
        <taxon>Rhabditina</taxon>
        <taxon>Rhabditomorpha</taxon>
        <taxon>Strongyloidea</taxon>
        <taxon>Ancylostomatidae</taxon>
        <taxon>Ancylostomatinae</taxon>
        <taxon>Ancylostoma</taxon>
    </lineage>
</organism>
<evidence type="ECO:0000256" key="1">
    <source>
        <dbReference type="RuleBase" id="RU367103"/>
    </source>
</evidence>
<keyword evidence="4" id="KW-1185">Reference proteome</keyword>
<dbReference type="PANTHER" id="PTHR12998:SF0">
    <property type="entry name" value="TRNA:M(4)X MODIFICATION ENZYME TRM13 HOMOLOG"/>
    <property type="match status" value="1"/>
</dbReference>
<name>A0A016UBX3_9BILA</name>
<dbReference type="Pfam" id="PF05206">
    <property type="entry name" value="TRM13"/>
    <property type="match status" value="2"/>
</dbReference>
<keyword evidence="1" id="KW-0949">S-adenosyl-L-methionine</keyword>
<evidence type="ECO:0000313" key="3">
    <source>
        <dbReference type="EMBL" id="EYC12650.1"/>
    </source>
</evidence>
<reference evidence="4" key="1">
    <citation type="journal article" date="2015" name="Nat. Genet.">
        <title>The genome and transcriptome of the zoonotic hookworm Ancylostoma ceylanicum identify infection-specific gene families.</title>
        <authorList>
            <person name="Schwarz E.M."/>
            <person name="Hu Y."/>
            <person name="Antoshechkin I."/>
            <person name="Miller M.M."/>
            <person name="Sternberg P.W."/>
            <person name="Aroian R.V."/>
        </authorList>
    </citation>
    <scope>NUCLEOTIDE SEQUENCE</scope>
    <source>
        <strain evidence="4">HY135</strain>
    </source>
</reference>
<feature type="domain" description="Methyltransferase TRM13" evidence="2">
    <location>
        <begin position="266"/>
        <end position="474"/>
    </location>
</feature>
<comment type="caution">
    <text evidence="3">The sequence shown here is derived from an EMBL/GenBank/DDBJ whole genome shotgun (WGS) entry which is preliminary data.</text>
</comment>
<dbReference type="PANTHER" id="PTHR12998">
    <property type="entry name" value="TRNA:M(4)X MODIFICATION ENZYME TRM13 HOMOLOG"/>
    <property type="match status" value="1"/>
</dbReference>
<keyword evidence="1" id="KW-0479">Metal-binding</keyword>
<dbReference type="InterPro" id="IPR039044">
    <property type="entry name" value="Trm13"/>
</dbReference>
<gene>
    <name evidence="3" type="primary">Acey_s0046.g1343</name>
    <name evidence="3" type="synonym">Acey-Y49A3A.3</name>
    <name evidence="3" type="ORF">Y032_0046g1343</name>
</gene>
<accession>A0A016UBX3</accession>
<proteinExistence type="inferred from homology"/>
<comment type="similarity">
    <text evidence="1">Belongs to the methyltransferase TRM13 family.</text>
</comment>
<comment type="catalytic activity">
    <reaction evidence="1">
        <text>cytidine(4) in tRNA(Pro) + S-adenosyl-L-methionine = 2'-O-methylcytidine(4) in tRNA(Pro) + S-adenosyl-L-homocysteine + H(+)</text>
        <dbReference type="Rhea" id="RHEA:32767"/>
        <dbReference type="Rhea" id="RHEA-COMP:10397"/>
        <dbReference type="Rhea" id="RHEA-COMP:10398"/>
        <dbReference type="ChEBI" id="CHEBI:15378"/>
        <dbReference type="ChEBI" id="CHEBI:57856"/>
        <dbReference type="ChEBI" id="CHEBI:59789"/>
        <dbReference type="ChEBI" id="CHEBI:74495"/>
        <dbReference type="ChEBI" id="CHEBI:82748"/>
        <dbReference type="EC" id="2.1.1.225"/>
    </reaction>
</comment>
<dbReference type="GO" id="GO:0106050">
    <property type="term" value="F:tRNA 2'-O-methyltransferase activity"/>
    <property type="evidence" value="ECO:0007669"/>
    <property type="project" value="UniProtKB-UniRule"/>
</dbReference>
<comment type="catalytic activity">
    <reaction evidence="1">
        <text>adenosine(4) in tRNA(His) + S-adenosyl-L-methionine = 2'-O-methyladenosine(4) in tRNA(His) + S-adenosyl-L-homocysteine + H(+)</text>
        <dbReference type="Rhea" id="RHEA:43196"/>
        <dbReference type="Rhea" id="RHEA-COMP:10401"/>
        <dbReference type="Rhea" id="RHEA-COMP:10402"/>
        <dbReference type="ChEBI" id="CHEBI:15378"/>
        <dbReference type="ChEBI" id="CHEBI:57856"/>
        <dbReference type="ChEBI" id="CHEBI:59789"/>
        <dbReference type="ChEBI" id="CHEBI:74411"/>
        <dbReference type="ChEBI" id="CHEBI:74477"/>
        <dbReference type="EC" id="2.1.1.225"/>
    </reaction>
</comment>
<dbReference type="AlphaFoldDB" id="A0A016UBX3"/>